<dbReference type="EMBL" id="JABFUD020000003">
    <property type="protein sequence ID" value="KAI5081547.1"/>
    <property type="molecule type" value="Genomic_DNA"/>
</dbReference>
<evidence type="ECO:0000259" key="3">
    <source>
        <dbReference type="PROSITE" id="PS50927"/>
    </source>
</evidence>
<dbReference type="InterPro" id="IPR036426">
    <property type="entry name" value="Bulb-type_lectin_dom_sf"/>
</dbReference>
<feature type="domain" description="Bulb-type lectin" evidence="3">
    <location>
        <begin position="289"/>
        <end position="413"/>
    </location>
</feature>
<dbReference type="Gene3D" id="2.90.10.10">
    <property type="entry name" value="Bulb-type lectin domain"/>
    <property type="match status" value="2"/>
</dbReference>
<protein>
    <recommendedName>
        <fullName evidence="3">Bulb-type lectin domain-containing protein</fullName>
    </recommendedName>
</protein>
<feature type="region of interest" description="Disordered" evidence="1">
    <location>
        <begin position="181"/>
        <end position="241"/>
    </location>
</feature>
<proteinExistence type="predicted"/>
<dbReference type="OrthoDB" id="418274at2759"/>
<keyword evidence="5" id="KW-1185">Reference proteome</keyword>
<dbReference type="InterPro" id="IPR001480">
    <property type="entry name" value="Bulb-type_lectin_dom"/>
</dbReference>
<evidence type="ECO:0000313" key="5">
    <source>
        <dbReference type="Proteomes" id="UP000886520"/>
    </source>
</evidence>
<evidence type="ECO:0000256" key="1">
    <source>
        <dbReference type="SAM" id="MobiDB-lite"/>
    </source>
</evidence>
<feature type="signal peptide" evidence="2">
    <location>
        <begin position="1"/>
        <end position="27"/>
    </location>
</feature>
<dbReference type="AlphaFoldDB" id="A0A9D4ZPV5"/>
<feature type="compositionally biased region" description="Low complexity" evidence="1">
    <location>
        <begin position="218"/>
        <end position="232"/>
    </location>
</feature>
<dbReference type="SUPFAM" id="SSF51110">
    <property type="entry name" value="alpha-D-mannose-specific plant lectins"/>
    <property type="match status" value="1"/>
</dbReference>
<name>A0A9D4ZPV5_ADICA</name>
<dbReference type="CDD" id="cd00028">
    <property type="entry name" value="B_lectin"/>
    <property type="match status" value="1"/>
</dbReference>
<accession>A0A9D4ZPV5</accession>
<feature type="chain" id="PRO_5038932786" description="Bulb-type lectin domain-containing protein" evidence="2">
    <location>
        <begin position="28"/>
        <end position="417"/>
    </location>
</feature>
<dbReference type="Proteomes" id="UP000886520">
    <property type="component" value="Chromosome 2"/>
</dbReference>
<evidence type="ECO:0000313" key="4">
    <source>
        <dbReference type="EMBL" id="KAI5081547.1"/>
    </source>
</evidence>
<reference evidence="4" key="1">
    <citation type="submission" date="2021-01" db="EMBL/GenBank/DDBJ databases">
        <title>Adiantum capillus-veneris genome.</title>
        <authorList>
            <person name="Fang Y."/>
            <person name="Liao Q."/>
        </authorList>
    </citation>
    <scope>NUCLEOTIDE SEQUENCE</scope>
    <source>
        <strain evidence="4">H3</strain>
        <tissue evidence="4">Leaf</tissue>
    </source>
</reference>
<comment type="caution">
    <text evidence="4">The sequence shown here is derived from an EMBL/GenBank/DDBJ whole genome shotgun (WGS) entry which is preliminary data.</text>
</comment>
<sequence>MIPGMAAPSRLCLLMITLPFIILHAHALTNEQGRQGDLSDTDAQEEAIHDIEDHVTAPIDSDQYYGPGFISALDTDISDTLRLHTSLMLHNTGECFGEGLGAIIGYDLVQAWALCSLHNYDTQSNMYIVFVNNMLDTIRNQIRNGFGFGVVVEGAGDQNLVEEGLSAQFYYWVERIGASDDGAATPNTGEAEGDSDNNSDRHDELSVVTGVPQRKRSSLVNQTTNSLSTNTTYQRRPSQHRHILHSNSTNNISRASFNASNTTRIISREDGLIDCPPWYNGLFTSNYDINVLVSTDANTDYPDLIYSPNEQYYLVMQDDCNLVLYHAMSGGTNKPIWACPDSKCFRHGSHCYARINLDGTFAVYNSNGKPLWWTPTQCTSGPGCWSRTYLVVQDDGNLVLYLQETGEAIWASGTDGQ</sequence>
<keyword evidence="2" id="KW-0732">Signal</keyword>
<dbReference type="PROSITE" id="PS50927">
    <property type="entry name" value="BULB_LECTIN"/>
    <property type="match status" value="1"/>
</dbReference>
<gene>
    <name evidence="4" type="ORF">GOP47_0001290</name>
</gene>
<organism evidence="4 5">
    <name type="scientific">Adiantum capillus-veneris</name>
    <name type="common">Maidenhair fern</name>
    <dbReference type="NCBI Taxonomy" id="13818"/>
    <lineage>
        <taxon>Eukaryota</taxon>
        <taxon>Viridiplantae</taxon>
        <taxon>Streptophyta</taxon>
        <taxon>Embryophyta</taxon>
        <taxon>Tracheophyta</taxon>
        <taxon>Polypodiopsida</taxon>
        <taxon>Polypodiidae</taxon>
        <taxon>Polypodiales</taxon>
        <taxon>Pteridineae</taxon>
        <taxon>Pteridaceae</taxon>
        <taxon>Vittarioideae</taxon>
        <taxon>Adiantum</taxon>
    </lineage>
</organism>
<evidence type="ECO:0000256" key="2">
    <source>
        <dbReference type="SAM" id="SignalP"/>
    </source>
</evidence>
<dbReference type="SMART" id="SM00108">
    <property type="entry name" value="B_lectin"/>
    <property type="match status" value="1"/>
</dbReference>